<dbReference type="Gene3D" id="1.20.1260.100">
    <property type="entry name" value="TspO/MBR protein"/>
    <property type="match status" value="1"/>
</dbReference>
<proteinExistence type="inferred from homology"/>
<keyword evidence="3 6" id="KW-0812">Transmembrane</keyword>
<dbReference type="InterPro" id="IPR038330">
    <property type="entry name" value="TspO/MBR-related_sf"/>
</dbReference>
<protein>
    <recommendedName>
        <fullName evidence="9">Tryptophan-rich sensory protein</fullName>
    </recommendedName>
</protein>
<evidence type="ECO:0000256" key="4">
    <source>
        <dbReference type="ARBA" id="ARBA00022989"/>
    </source>
</evidence>
<sequence>MSHATTAQPVTAVDGRRDILRAAVVTVSEVACLFGSLVGAGVLGGPPVAQAAGGALSADATLIAPAGPAFGIWSVIYLGLAIYTVWQWLPGQLHAPLHRRIGWLVAASMLLNAAWLLVVRAGWLAASVVVIVALVVVLGLLIGRRARTRAGGVLDAVIVDGTFGLYVGWVSVATCANITAALVAGGVTPEPGLAGAAAVLVLLVALGIGLLLIARSNGNPAIPAAMAWGISWIAVGRLTGEPASTITAVAAIVVAAVLVVAGVLGFVRARRATPSA</sequence>
<evidence type="ECO:0000256" key="6">
    <source>
        <dbReference type="SAM" id="Phobius"/>
    </source>
</evidence>
<evidence type="ECO:0000313" key="8">
    <source>
        <dbReference type="Proteomes" id="UP000002218"/>
    </source>
</evidence>
<dbReference type="PANTHER" id="PTHR33802:SF1">
    <property type="entry name" value="XK-RELATED PROTEIN"/>
    <property type="match status" value="1"/>
</dbReference>
<dbReference type="HOGENOM" id="CLU_067293_0_0_11"/>
<evidence type="ECO:0000256" key="2">
    <source>
        <dbReference type="ARBA" id="ARBA00007524"/>
    </source>
</evidence>
<feature type="transmembrane region" description="Helical" evidence="6">
    <location>
        <begin position="163"/>
        <end position="187"/>
    </location>
</feature>
<dbReference type="Proteomes" id="UP000002218">
    <property type="component" value="Chromosome"/>
</dbReference>
<comment type="subcellular location">
    <subcellularLocation>
        <location evidence="1">Membrane</location>
        <topology evidence="1">Multi-pass membrane protein</topology>
    </subcellularLocation>
</comment>
<dbReference type="RefSeq" id="WP_015749645.1">
    <property type="nucleotide sequence ID" value="NC_013235.1"/>
</dbReference>
<dbReference type="AlphaFoldDB" id="C8X6T2"/>
<name>C8X6T2_NAKMY</name>
<keyword evidence="8" id="KW-1185">Reference proteome</keyword>
<feature type="transmembrane region" description="Helical" evidence="6">
    <location>
        <begin position="193"/>
        <end position="214"/>
    </location>
</feature>
<dbReference type="Pfam" id="PF03073">
    <property type="entry name" value="TspO_MBR"/>
    <property type="match status" value="1"/>
</dbReference>
<keyword evidence="5 6" id="KW-0472">Membrane</keyword>
<dbReference type="STRING" id="479431.Namu_4551"/>
<evidence type="ECO:0008006" key="9">
    <source>
        <dbReference type="Google" id="ProtNLM"/>
    </source>
</evidence>
<organism evidence="7 8">
    <name type="scientific">Nakamurella multipartita (strain ATCC 700099 / DSM 44233 / CIP 104796 / JCM 9543 / NBRC 105858 / Y-104)</name>
    <name type="common">Microsphaera multipartita</name>
    <dbReference type="NCBI Taxonomy" id="479431"/>
    <lineage>
        <taxon>Bacteria</taxon>
        <taxon>Bacillati</taxon>
        <taxon>Actinomycetota</taxon>
        <taxon>Actinomycetes</taxon>
        <taxon>Nakamurellales</taxon>
        <taxon>Nakamurellaceae</taxon>
        <taxon>Nakamurella</taxon>
    </lineage>
</organism>
<dbReference type="eggNOG" id="COG1030">
    <property type="taxonomic scope" value="Bacteria"/>
</dbReference>
<dbReference type="EMBL" id="CP001737">
    <property type="protein sequence ID" value="ACV80830.1"/>
    <property type="molecule type" value="Genomic_DNA"/>
</dbReference>
<feature type="transmembrane region" description="Helical" evidence="6">
    <location>
        <begin position="101"/>
        <end position="118"/>
    </location>
</feature>
<dbReference type="GO" id="GO:0016020">
    <property type="term" value="C:membrane"/>
    <property type="evidence" value="ECO:0007669"/>
    <property type="project" value="UniProtKB-SubCell"/>
</dbReference>
<feature type="transmembrane region" description="Helical" evidence="6">
    <location>
        <begin position="124"/>
        <end position="142"/>
    </location>
</feature>
<feature type="transmembrane region" description="Helical" evidence="6">
    <location>
        <begin position="246"/>
        <end position="267"/>
    </location>
</feature>
<comment type="similarity">
    <text evidence="2">Belongs to the TspO/BZRP family.</text>
</comment>
<dbReference type="KEGG" id="nml:Namu_4551"/>
<reference evidence="8" key="1">
    <citation type="submission" date="2009-09" db="EMBL/GenBank/DDBJ databases">
        <title>The complete genome of Nakamurella multipartita DSM 44233.</title>
        <authorList>
            <consortium name="US DOE Joint Genome Institute (JGI-PGF)"/>
            <person name="Lucas S."/>
            <person name="Copeland A."/>
            <person name="Lapidus A."/>
            <person name="Glavina del Rio T."/>
            <person name="Dalin E."/>
            <person name="Tice H."/>
            <person name="Bruce D."/>
            <person name="Goodwin L."/>
            <person name="Pitluck S."/>
            <person name="Kyrpides N."/>
            <person name="Mavromatis K."/>
            <person name="Ivanova N."/>
            <person name="Ovchinnikova G."/>
            <person name="Sims D."/>
            <person name="Meincke L."/>
            <person name="Brettin T."/>
            <person name="Detter J.C."/>
            <person name="Han C."/>
            <person name="Larimer F."/>
            <person name="Land M."/>
            <person name="Hauser L."/>
            <person name="Markowitz V."/>
            <person name="Cheng J.-F."/>
            <person name="Hugenholtz P."/>
            <person name="Woyke T."/>
            <person name="Wu D."/>
            <person name="Klenk H.-P."/>
            <person name="Eisen J.A."/>
        </authorList>
    </citation>
    <scope>NUCLEOTIDE SEQUENCE [LARGE SCALE GENOMIC DNA]</scope>
    <source>
        <strain evidence="8">ATCC 700099 / DSM 44233 / CIP 104796 / JCM 9543 / NBRC 105858 / Y-104</strain>
    </source>
</reference>
<reference evidence="7 8" key="2">
    <citation type="journal article" date="2010" name="Stand. Genomic Sci.">
        <title>Complete genome sequence of Nakamurella multipartita type strain (Y-104).</title>
        <authorList>
            <person name="Tice H."/>
            <person name="Mayilraj S."/>
            <person name="Sims D."/>
            <person name="Lapidus A."/>
            <person name="Nolan M."/>
            <person name="Lucas S."/>
            <person name="Glavina Del Rio T."/>
            <person name="Copeland A."/>
            <person name="Cheng J.F."/>
            <person name="Meincke L."/>
            <person name="Bruce D."/>
            <person name="Goodwin L."/>
            <person name="Pitluck S."/>
            <person name="Ivanova N."/>
            <person name="Mavromatis K."/>
            <person name="Ovchinnikova G."/>
            <person name="Pati A."/>
            <person name="Chen A."/>
            <person name="Palaniappan K."/>
            <person name="Land M."/>
            <person name="Hauser L."/>
            <person name="Chang Y.J."/>
            <person name="Jeffries C.D."/>
            <person name="Detter J.C."/>
            <person name="Brettin T."/>
            <person name="Rohde M."/>
            <person name="Goker M."/>
            <person name="Bristow J."/>
            <person name="Eisen J.A."/>
            <person name="Markowitz V."/>
            <person name="Hugenholtz P."/>
            <person name="Kyrpides N.C."/>
            <person name="Klenk H.P."/>
            <person name="Chen F."/>
        </authorList>
    </citation>
    <scope>NUCLEOTIDE SEQUENCE [LARGE SCALE GENOMIC DNA]</scope>
    <source>
        <strain evidence="8">ATCC 700099 / DSM 44233 / CIP 104796 / JCM 9543 / NBRC 105858 / Y-104</strain>
    </source>
</reference>
<accession>C8X6T2</accession>
<keyword evidence="4 6" id="KW-1133">Transmembrane helix</keyword>
<evidence type="ECO:0000313" key="7">
    <source>
        <dbReference type="EMBL" id="ACV80830.1"/>
    </source>
</evidence>
<dbReference type="InterPro" id="IPR004307">
    <property type="entry name" value="TspO_MBR"/>
</dbReference>
<evidence type="ECO:0000256" key="3">
    <source>
        <dbReference type="ARBA" id="ARBA00022692"/>
    </source>
</evidence>
<gene>
    <name evidence="7" type="ordered locus">Namu_4551</name>
</gene>
<dbReference type="InParanoid" id="C8X6T2"/>
<feature type="transmembrane region" description="Helical" evidence="6">
    <location>
        <begin position="221"/>
        <end position="240"/>
    </location>
</feature>
<evidence type="ECO:0000256" key="1">
    <source>
        <dbReference type="ARBA" id="ARBA00004141"/>
    </source>
</evidence>
<dbReference type="PANTHER" id="PTHR33802">
    <property type="entry name" value="SI:CH211-161H7.5-RELATED"/>
    <property type="match status" value="1"/>
</dbReference>
<evidence type="ECO:0000256" key="5">
    <source>
        <dbReference type="ARBA" id="ARBA00023136"/>
    </source>
</evidence>